<feature type="compositionally biased region" description="Basic and acidic residues" evidence="12">
    <location>
        <begin position="434"/>
        <end position="451"/>
    </location>
</feature>
<evidence type="ECO:0000256" key="10">
    <source>
        <dbReference type="ARBA" id="ARBA00023326"/>
    </source>
</evidence>
<keyword evidence="10" id="KW-0624">Polysaccharide degradation</keyword>
<name>A0A166CYB9_9AGAM</name>
<evidence type="ECO:0000256" key="7">
    <source>
        <dbReference type="ARBA" id="ARBA00023024"/>
    </source>
</evidence>
<dbReference type="EC" id="3.2.1.14" evidence="4"/>
<dbReference type="Proteomes" id="UP000076798">
    <property type="component" value="Unassembled WGS sequence"/>
</dbReference>
<comment type="similarity">
    <text evidence="3">Belongs to the glycosyl hydrolase 18 family. Chitinase class V subfamily.</text>
</comment>
<evidence type="ECO:0000256" key="2">
    <source>
        <dbReference type="ARBA" id="ARBA00004613"/>
    </source>
</evidence>
<gene>
    <name evidence="15" type="ORF">SISSUDRAFT_1047802</name>
</gene>
<reference evidence="15 16" key="1">
    <citation type="journal article" date="2016" name="Mol. Biol. Evol.">
        <title>Comparative Genomics of Early-Diverging Mushroom-Forming Fungi Provides Insights into the Origins of Lignocellulose Decay Capabilities.</title>
        <authorList>
            <person name="Nagy L.G."/>
            <person name="Riley R."/>
            <person name="Tritt A."/>
            <person name="Adam C."/>
            <person name="Daum C."/>
            <person name="Floudas D."/>
            <person name="Sun H."/>
            <person name="Yadav J.S."/>
            <person name="Pangilinan J."/>
            <person name="Larsson K.H."/>
            <person name="Matsuura K."/>
            <person name="Barry K."/>
            <person name="Labutti K."/>
            <person name="Kuo R."/>
            <person name="Ohm R.A."/>
            <person name="Bhattacharya S.S."/>
            <person name="Shirouzu T."/>
            <person name="Yoshinaga Y."/>
            <person name="Martin F.M."/>
            <person name="Grigoriev I.V."/>
            <person name="Hibbett D.S."/>
        </authorList>
    </citation>
    <scope>NUCLEOTIDE SEQUENCE [LARGE SCALE GENOMIC DNA]</scope>
    <source>
        <strain evidence="15 16">HHB10207 ss-3</strain>
    </source>
</reference>
<feature type="domain" description="GH18" evidence="14">
    <location>
        <begin position="94"/>
        <end position="466"/>
    </location>
</feature>
<feature type="region of interest" description="Disordered" evidence="12">
    <location>
        <begin position="434"/>
        <end position="453"/>
    </location>
</feature>
<dbReference type="GO" id="GO:0000272">
    <property type="term" value="P:polysaccharide catabolic process"/>
    <property type="evidence" value="ECO:0007669"/>
    <property type="project" value="UniProtKB-KW"/>
</dbReference>
<feature type="region of interest" description="Disordered" evidence="12">
    <location>
        <begin position="1"/>
        <end position="25"/>
    </location>
</feature>
<evidence type="ECO:0000256" key="5">
    <source>
        <dbReference type="ARBA" id="ARBA00022525"/>
    </source>
</evidence>
<dbReference type="STRING" id="1314776.A0A166CYB9"/>
<comment type="catalytic activity">
    <reaction evidence="1">
        <text>Random endo-hydrolysis of N-acetyl-beta-D-glucosaminide (1-&gt;4)-beta-linkages in chitin and chitodextrins.</text>
        <dbReference type="EC" id="3.2.1.14"/>
    </reaction>
</comment>
<evidence type="ECO:0000256" key="9">
    <source>
        <dbReference type="ARBA" id="ARBA00023295"/>
    </source>
</evidence>
<evidence type="ECO:0000313" key="15">
    <source>
        <dbReference type="EMBL" id="KZT37955.1"/>
    </source>
</evidence>
<keyword evidence="13" id="KW-0472">Membrane</keyword>
<protein>
    <recommendedName>
        <fullName evidence="4">chitinase</fullName>
        <ecNumber evidence="4">3.2.1.14</ecNumber>
    </recommendedName>
</protein>
<evidence type="ECO:0000256" key="1">
    <source>
        <dbReference type="ARBA" id="ARBA00000822"/>
    </source>
</evidence>
<keyword evidence="6 11" id="KW-0378">Hydrolase</keyword>
<feature type="transmembrane region" description="Helical" evidence="13">
    <location>
        <begin position="32"/>
        <end position="50"/>
    </location>
</feature>
<dbReference type="PANTHER" id="PTHR11177:SF317">
    <property type="entry name" value="CHITINASE 12-RELATED"/>
    <property type="match status" value="1"/>
</dbReference>
<dbReference type="InterPro" id="IPR029070">
    <property type="entry name" value="Chitinase_insertion_sf"/>
</dbReference>
<dbReference type="GO" id="GO:0006032">
    <property type="term" value="P:chitin catabolic process"/>
    <property type="evidence" value="ECO:0007669"/>
    <property type="project" value="UniProtKB-KW"/>
</dbReference>
<dbReference type="FunFam" id="3.10.50.10:FF:000005">
    <property type="entry name" value="Endochitinase B1"/>
    <property type="match status" value="1"/>
</dbReference>
<evidence type="ECO:0000256" key="3">
    <source>
        <dbReference type="ARBA" id="ARBA00008682"/>
    </source>
</evidence>
<evidence type="ECO:0000256" key="8">
    <source>
        <dbReference type="ARBA" id="ARBA00023277"/>
    </source>
</evidence>
<dbReference type="InterPro" id="IPR011583">
    <property type="entry name" value="Chitinase_II/V-like_cat"/>
</dbReference>
<evidence type="ECO:0000256" key="6">
    <source>
        <dbReference type="ARBA" id="ARBA00022801"/>
    </source>
</evidence>
<dbReference type="CDD" id="cd06548">
    <property type="entry name" value="GH18_chitinase"/>
    <property type="match status" value="1"/>
</dbReference>
<dbReference type="Gene3D" id="3.10.50.10">
    <property type="match status" value="1"/>
</dbReference>
<keyword evidence="13" id="KW-1133">Transmembrane helix</keyword>
<evidence type="ECO:0000256" key="13">
    <source>
        <dbReference type="SAM" id="Phobius"/>
    </source>
</evidence>
<evidence type="ECO:0000256" key="12">
    <source>
        <dbReference type="SAM" id="MobiDB-lite"/>
    </source>
</evidence>
<evidence type="ECO:0000313" key="16">
    <source>
        <dbReference type="Proteomes" id="UP000076798"/>
    </source>
</evidence>
<dbReference type="Gene3D" id="3.20.20.80">
    <property type="entry name" value="Glycosidases"/>
    <property type="match status" value="1"/>
</dbReference>
<proteinExistence type="inferred from homology"/>
<organism evidence="15 16">
    <name type="scientific">Sistotremastrum suecicum HHB10207 ss-3</name>
    <dbReference type="NCBI Taxonomy" id="1314776"/>
    <lineage>
        <taxon>Eukaryota</taxon>
        <taxon>Fungi</taxon>
        <taxon>Dikarya</taxon>
        <taxon>Basidiomycota</taxon>
        <taxon>Agaricomycotina</taxon>
        <taxon>Agaricomycetes</taxon>
        <taxon>Sistotremastrales</taxon>
        <taxon>Sistotremastraceae</taxon>
        <taxon>Sistotremastrum</taxon>
    </lineage>
</organism>
<dbReference type="GO" id="GO:0008061">
    <property type="term" value="F:chitin binding"/>
    <property type="evidence" value="ECO:0007669"/>
    <property type="project" value="InterPro"/>
</dbReference>
<keyword evidence="13" id="KW-0812">Transmembrane</keyword>
<dbReference type="InterPro" id="IPR001223">
    <property type="entry name" value="Glyco_hydro18_cat"/>
</dbReference>
<comment type="subcellular location">
    <subcellularLocation>
        <location evidence="2">Secreted</location>
    </subcellularLocation>
</comment>
<accession>A0A166CYB9</accession>
<dbReference type="InterPro" id="IPR001579">
    <property type="entry name" value="Glyco_hydro_18_chit_AS"/>
</dbReference>
<dbReference type="SUPFAM" id="SSF54556">
    <property type="entry name" value="Chitinase insertion domain"/>
    <property type="match status" value="1"/>
</dbReference>
<dbReference type="OrthoDB" id="76388at2759"/>
<dbReference type="EMBL" id="KV428073">
    <property type="protein sequence ID" value="KZT37955.1"/>
    <property type="molecule type" value="Genomic_DNA"/>
</dbReference>
<keyword evidence="16" id="KW-1185">Reference proteome</keyword>
<dbReference type="SMART" id="SM00636">
    <property type="entry name" value="Glyco_18"/>
    <property type="match status" value="1"/>
</dbReference>
<dbReference type="PANTHER" id="PTHR11177">
    <property type="entry name" value="CHITINASE"/>
    <property type="match status" value="1"/>
</dbReference>
<dbReference type="FunFam" id="3.20.20.80:FF:000075">
    <property type="entry name" value="Sporulation-specific chitinase"/>
    <property type="match status" value="1"/>
</dbReference>
<evidence type="ECO:0000259" key="14">
    <source>
        <dbReference type="PROSITE" id="PS51910"/>
    </source>
</evidence>
<dbReference type="InterPro" id="IPR017853">
    <property type="entry name" value="GH"/>
</dbReference>
<keyword evidence="9 11" id="KW-0326">Glycosidase</keyword>
<keyword evidence="5" id="KW-0964">Secreted</keyword>
<dbReference type="GO" id="GO:0008843">
    <property type="term" value="F:endochitinase activity"/>
    <property type="evidence" value="ECO:0007669"/>
    <property type="project" value="UniProtKB-EC"/>
</dbReference>
<dbReference type="Pfam" id="PF00704">
    <property type="entry name" value="Glyco_hydro_18"/>
    <property type="match status" value="1"/>
</dbReference>
<dbReference type="GO" id="GO:0005576">
    <property type="term" value="C:extracellular region"/>
    <property type="evidence" value="ECO:0007669"/>
    <property type="project" value="UniProtKB-SubCell"/>
</dbReference>
<dbReference type="SUPFAM" id="SSF51445">
    <property type="entry name" value="(Trans)glycosidases"/>
    <property type="match status" value="1"/>
</dbReference>
<evidence type="ECO:0000256" key="4">
    <source>
        <dbReference type="ARBA" id="ARBA00012729"/>
    </source>
</evidence>
<dbReference type="InterPro" id="IPR050314">
    <property type="entry name" value="Glycosyl_Hydrlase_18"/>
</dbReference>
<evidence type="ECO:0000256" key="11">
    <source>
        <dbReference type="RuleBase" id="RU000489"/>
    </source>
</evidence>
<dbReference type="PROSITE" id="PS01095">
    <property type="entry name" value="GH18_1"/>
    <property type="match status" value="1"/>
</dbReference>
<dbReference type="AlphaFoldDB" id="A0A166CYB9"/>
<keyword evidence="7" id="KW-0146">Chitin degradation</keyword>
<dbReference type="PROSITE" id="PS51910">
    <property type="entry name" value="GH18_2"/>
    <property type="match status" value="1"/>
</dbReference>
<sequence length="489" mass="55170">MTSSSYEPVPTYDRSSPPPSLSQSARRSSRNYLKYVLFVVFTVLIALVSFESGHELAKLQLPHHWQHPLPSQVVFTQPLSDSDTFVQESMSTGPKSVAYFVNWGIYGRKYPPSSIPVNDVTHLLYAFANVKADTGEVVLSDLWADQDIHYPGDSWNDQGTNLYGNLKAIYLLKKRNRHLKVLLSIGGWTYSPSFHPIVVSPSHRAKFVESAVKILEDYGFDGLDVDYEYPGDDAHAWGYVALLKELREALDRHAWEQGHNHHYPLTIAAPCGPSNYEKLHAREMDQYLTFWNLMAYDFAGSWDSLAGHQANVFGGQISVSRATQWYEFQGIDRSKLVIGIPLYGRSFLQTQGPGTPFSGLGQGSWEQGVYDYRALPLPGSSVNHDNEKIASWSYNPTTGEMISFDSEEIGRWKGQWIRQQGYGGSMFWELSGDKESQREGMEGGHGKEEQPGRSLVRVVKEGMGGQLDQSPNWLEYKSSKFENLRRGMD</sequence>
<keyword evidence="8" id="KW-0119">Carbohydrate metabolism</keyword>